<dbReference type="GeneID" id="20247894"/>
<dbReference type="Proteomes" id="UP000030746">
    <property type="component" value="Unassembled WGS sequence"/>
</dbReference>
<dbReference type="KEGG" id="lgi:LOTGIDRAFT_229097"/>
<dbReference type="EMBL" id="KB202619">
    <property type="protein sequence ID" value="ESO89203.1"/>
    <property type="molecule type" value="Genomic_DNA"/>
</dbReference>
<evidence type="ECO:0000313" key="2">
    <source>
        <dbReference type="Proteomes" id="UP000030746"/>
    </source>
</evidence>
<dbReference type="Pfam" id="PF15146">
    <property type="entry name" value="FANCAA"/>
    <property type="match status" value="1"/>
</dbReference>
<protein>
    <recommendedName>
        <fullName evidence="3">Fanconi anemia core complex-associated protein 100</fullName>
    </recommendedName>
</protein>
<dbReference type="OMA" id="WYSSHIS"/>
<gene>
    <name evidence="1" type="ORF">LOTGIDRAFT_229097</name>
</gene>
<dbReference type="PANTHER" id="PTHR14890:SF1">
    <property type="entry name" value="FANCONI ANEMIA CORE COMPLEX-ASSOCIATED PROTEIN 100"/>
    <property type="match status" value="1"/>
</dbReference>
<reference evidence="1 2" key="1">
    <citation type="journal article" date="2013" name="Nature">
        <title>Insights into bilaterian evolution from three spiralian genomes.</title>
        <authorList>
            <person name="Simakov O."/>
            <person name="Marletaz F."/>
            <person name="Cho S.J."/>
            <person name="Edsinger-Gonzales E."/>
            <person name="Havlak P."/>
            <person name="Hellsten U."/>
            <person name="Kuo D.H."/>
            <person name="Larsson T."/>
            <person name="Lv J."/>
            <person name="Arendt D."/>
            <person name="Savage R."/>
            <person name="Osoegawa K."/>
            <person name="de Jong P."/>
            <person name="Grimwood J."/>
            <person name="Chapman J.A."/>
            <person name="Shapiro H."/>
            <person name="Aerts A."/>
            <person name="Otillar R.P."/>
            <person name="Terry A.Y."/>
            <person name="Boore J.L."/>
            <person name="Grigoriev I.V."/>
            <person name="Lindberg D.R."/>
            <person name="Seaver E.C."/>
            <person name="Weisblat D.A."/>
            <person name="Putnam N.H."/>
            <person name="Rokhsar D.S."/>
        </authorList>
    </citation>
    <scope>NUCLEOTIDE SEQUENCE [LARGE SCALE GENOMIC DNA]</scope>
</reference>
<organism evidence="1 2">
    <name type="scientific">Lottia gigantea</name>
    <name type="common">Giant owl limpet</name>
    <dbReference type="NCBI Taxonomy" id="225164"/>
    <lineage>
        <taxon>Eukaryota</taxon>
        <taxon>Metazoa</taxon>
        <taxon>Spiralia</taxon>
        <taxon>Lophotrochozoa</taxon>
        <taxon>Mollusca</taxon>
        <taxon>Gastropoda</taxon>
        <taxon>Patellogastropoda</taxon>
        <taxon>Lottioidea</taxon>
        <taxon>Lottiidae</taxon>
        <taxon>Lottia</taxon>
    </lineage>
</organism>
<dbReference type="GO" id="GO:0036297">
    <property type="term" value="P:interstrand cross-link repair"/>
    <property type="evidence" value="ECO:0007669"/>
    <property type="project" value="InterPro"/>
</dbReference>
<accession>V3ZDK6</accession>
<dbReference type="GO" id="GO:0043240">
    <property type="term" value="C:Fanconi anaemia nuclear complex"/>
    <property type="evidence" value="ECO:0007669"/>
    <property type="project" value="InterPro"/>
</dbReference>
<evidence type="ECO:0008006" key="3">
    <source>
        <dbReference type="Google" id="ProtNLM"/>
    </source>
</evidence>
<dbReference type="GO" id="GO:0005654">
    <property type="term" value="C:nucleoplasm"/>
    <property type="evidence" value="ECO:0007669"/>
    <property type="project" value="TreeGrafter"/>
</dbReference>
<sequence>MNKYLFYSNYDILQIYVSNEFETPKFVISAPNEIRSWFYNEERNLLFIVCLSGLYKINQDEIILYVTNDDQQCSDTLEADDDCIFIQREDKASLELIKVEAQPFHTNLLTDYHQLLKCPNINGVNAYESLVFVTFQNSDSFSLRIFNEKDVSDRQEKLVINFPQTINFITCTSSEQTKVVLLYSKTFSGFQTLSKHVILPQILFIDLFSKECDQLQSPVMLFCRQDGHVFYSFVKHDLIKSSKQYEVLCDIGNSIVNIVFIKVVICYTNSTESKTESLYDVNSSKELPALVVISSSGKLLLYFKLNCKKCWYSSVINGPILDVCCESDMYLYHTNGNYVYKSKFYYIESENRLETESTLLHDVKVKNIQISTSDSQHGLCLVCQTFNNTILSLPCNVSSQPSISGDLKDILLGIDQKRLQLGNISENEKKLNSLIQQLNITANLMISKTCGKLLISCSVEIEADSVGVSQAFFLSLELTNESKCKISSNWSLLLHVTNDQSEITSHSVSLKQGLDPGQSLKIKIPLSANSESLQLFFILSTEFSLEDLSQNLCVPIFGCNFNSLDFLLSGELSSYIRKTDDVMIENKIYTAQLLVSSAQIQQCFPHSEKVKLSPEVILELVLTSKKKGKLPIENGVCRLYNVSGNMVSISISRGERHDDYLIHINSNSCQLLASVKSAISYNIKKSSPRCLESVTSKEYQKYIRTLQEIKAAVEEMKGSSEQNSMEENHKLIFSIYEKLRNTLL</sequence>
<dbReference type="InterPro" id="IPR029251">
    <property type="entry name" value="Faap100"/>
</dbReference>
<dbReference type="HOGENOM" id="CLU_373522_0_0_1"/>
<dbReference type="CTD" id="20247894"/>
<dbReference type="STRING" id="225164.V3ZDK6"/>
<dbReference type="AlphaFoldDB" id="V3ZDK6"/>
<dbReference type="PANTHER" id="PTHR14890">
    <property type="entry name" value="FANCONI ANEMIA CORE COMPLEX-ASSOCIATED PROTEIN 100"/>
    <property type="match status" value="1"/>
</dbReference>
<evidence type="ECO:0000313" key="1">
    <source>
        <dbReference type="EMBL" id="ESO89203.1"/>
    </source>
</evidence>
<keyword evidence="2" id="KW-1185">Reference proteome</keyword>
<dbReference type="RefSeq" id="XP_009060241.1">
    <property type="nucleotide sequence ID" value="XM_009061993.1"/>
</dbReference>
<proteinExistence type="predicted"/>
<dbReference type="OrthoDB" id="6141037at2759"/>
<name>V3ZDK6_LOTGI</name>